<evidence type="ECO:0000313" key="3">
    <source>
        <dbReference type="Proteomes" id="UP000326500"/>
    </source>
</evidence>
<dbReference type="Proteomes" id="UP000326500">
    <property type="component" value="Unassembled WGS sequence"/>
</dbReference>
<dbReference type="Pfam" id="PF04307">
    <property type="entry name" value="YdjM"/>
    <property type="match status" value="1"/>
</dbReference>
<gene>
    <name evidence="2" type="ORF">SAMN04488571_10629</name>
</gene>
<reference evidence="2 3" key="1">
    <citation type="submission" date="2016-10" db="EMBL/GenBank/DDBJ databases">
        <authorList>
            <person name="Varghese N."/>
            <person name="Submissions S."/>
        </authorList>
    </citation>
    <scope>NUCLEOTIDE SEQUENCE [LARGE SCALE GENOMIC DNA]</scope>
    <source>
        <strain evidence="2 3">DSM 2373</strain>
    </source>
</reference>
<evidence type="ECO:0000313" key="2">
    <source>
        <dbReference type="EMBL" id="SDK26071.1"/>
    </source>
</evidence>
<dbReference type="AlphaFoldDB" id="A0A1G9AFM5"/>
<keyword evidence="2" id="KW-0378">Hydrolase</keyword>
<proteinExistence type="predicted"/>
<keyword evidence="1" id="KW-1133">Transmembrane helix</keyword>
<dbReference type="EMBL" id="FNFT01000006">
    <property type="protein sequence ID" value="SDK26071.1"/>
    <property type="molecule type" value="Genomic_DNA"/>
</dbReference>
<organism evidence="2 3">
    <name type="scientific">Methanoculleus thermophilus</name>
    <dbReference type="NCBI Taxonomy" id="2200"/>
    <lineage>
        <taxon>Archaea</taxon>
        <taxon>Methanobacteriati</taxon>
        <taxon>Methanobacteriota</taxon>
        <taxon>Stenosarchaea group</taxon>
        <taxon>Methanomicrobia</taxon>
        <taxon>Methanomicrobiales</taxon>
        <taxon>Methanomicrobiaceae</taxon>
        <taxon>Methanoculleus</taxon>
    </lineage>
</organism>
<keyword evidence="3" id="KW-1185">Reference proteome</keyword>
<feature type="transmembrane region" description="Helical" evidence="1">
    <location>
        <begin position="83"/>
        <end position="109"/>
    </location>
</feature>
<keyword evidence="1" id="KW-0812">Transmembrane</keyword>
<protein>
    <submittedName>
        <fullName evidence="2">LexA-binding, inner membrane-associated putative hydrolase</fullName>
    </submittedName>
</protein>
<feature type="transmembrane region" description="Helical" evidence="1">
    <location>
        <begin position="129"/>
        <end position="153"/>
    </location>
</feature>
<dbReference type="RefSeq" id="WP_066954566.1">
    <property type="nucleotide sequence ID" value="NZ_BCNX01000003.1"/>
</dbReference>
<dbReference type="OrthoDB" id="200338at2157"/>
<dbReference type="GO" id="GO:0016787">
    <property type="term" value="F:hydrolase activity"/>
    <property type="evidence" value="ECO:0007669"/>
    <property type="project" value="UniProtKB-KW"/>
</dbReference>
<sequence>MFIACHLFAGLILGLALSIRLNDRRLIGFAALGALLPDLIDKPVGHILLADSLNYGRIFGHGLLFLALLFIAGIIFKRERGSPAVLAVAAGVLIHQILDTMWTDAITWYFPLLGPYQPYEFTDYFGNAILAEVSSLSEWIFLVASAGIALAACRNLRPDLSRIARMLVRASIPLLGVLTIASLYAWATGIAGSILMAGAGPGDYLLLAVVGAIGIAGVTGHQNFLGINPSGQFG</sequence>
<feature type="transmembrane region" description="Helical" evidence="1">
    <location>
        <begin position="58"/>
        <end position="76"/>
    </location>
</feature>
<accession>A0A1G9AFM5</accession>
<name>A0A1G9AFM5_9EURY</name>
<evidence type="ECO:0000256" key="1">
    <source>
        <dbReference type="SAM" id="Phobius"/>
    </source>
</evidence>
<feature type="transmembrane region" description="Helical" evidence="1">
    <location>
        <begin position="174"/>
        <end position="198"/>
    </location>
</feature>
<keyword evidence="1" id="KW-0472">Membrane</keyword>
<feature type="transmembrane region" description="Helical" evidence="1">
    <location>
        <begin position="204"/>
        <end position="225"/>
    </location>
</feature>
<dbReference type="InterPro" id="IPR007404">
    <property type="entry name" value="YdjM-like"/>
</dbReference>